<sequence length="89" mass="9756">MVNSVIMNEMDTVVTVTSKVSAGNDVEYIVNGKSNSIKATSDIPINHKVAVRNVMKGHEVYKYGEVIGYSTSDINVGDHVHENNLSSFR</sequence>
<comment type="caution">
    <text evidence="3">The sequence shown here is derived from an EMBL/GenBank/DDBJ whole genome shotgun (WGS) entry which is preliminary data.</text>
</comment>
<dbReference type="InterPro" id="IPR052172">
    <property type="entry name" value="UxaA_altronate/galactarate_dh"/>
</dbReference>
<dbReference type="Proteomes" id="UP001519271">
    <property type="component" value="Unassembled WGS sequence"/>
</dbReference>
<dbReference type="GO" id="GO:0008789">
    <property type="term" value="F:altronate dehydratase activity"/>
    <property type="evidence" value="ECO:0007669"/>
    <property type="project" value="UniProtKB-EC"/>
</dbReference>
<gene>
    <name evidence="3" type="ORF">J2Z34_000679</name>
</gene>
<evidence type="ECO:0000256" key="1">
    <source>
        <dbReference type="ARBA" id="ARBA00023239"/>
    </source>
</evidence>
<keyword evidence="4" id="KW-1185">Reference proteome</keyword>
<dbReference type="SMART" id="SM00858">
    <property type="entry name" value="SAF"/>
    <property type="match status" value="1"/>
</dbReference>
<evidence type="ECO:0000313" key="4">
    <source>
        <dbReference type="Proteomes" id="UP001519271"/>
    </source>
</evidence>
<protein>
    <submittedName>
        <fullName evidence="3">Altronate dehydratase small subunit</fullName>
        <ecNumber evidence="3">4.2.1.7</ecNumber>
    </submittedName>
</protein>
<name>A0ABS4G0Y0_9CLOT</name>
<feature type="domain" description="SAF" evidence="2">
    <location>
        <begin position="11"/>
        <end position="86"/>
    </location>
</feature>
<proteinExistence type="predicted"/>
<dbReference type="Gene3D" id="2.30.130.110">
    <property type="match status" value="1"/>
</dbReference>
<dbReference type="RefSeq" id="WP_209458451.1">
    <property type="nucleotide sequence ID" value="NZ_JAGGKC010000004.1"/>
</dbReference>
<evidence type="ECO:0000259" key="2">
    <source>
        <dbReference type="SMART" id="SM00858"/>
    </source>
</evidence>
<organism evidence="3 4">
    <name type="scientific">Youngiibacter multivorans</name>
    <dbReference type="NCBI Taxonomy" id="937251"/>
    <lineage>
        <taxon>Bacteria</taxon>
        <taxon>Bacillati</taxon>
        <taxon>Bacillota</taxon>
        <taxon>Clostridia</taxon>
        <taxon>Eubacteriales</taxon>
        <taxon>Clostridiaceae</taxon>
        <taxon>Youngiibacter</taxon>
    </lineage>
</organism>
<dbReference type="CDD" id="cd11613">
    <property type="entry name" value="SAF_AH_GD"/>
    <property type="match status" value="1"/>
</dbReference>
<dbReference type="InterPro" id="IPR044144">
    <property type="entry name" value="SAF_UxaA/GarD"/>
</dbReference>
<dbReference type="InterPro" id="IPR013974">
    <property type="entry name" value="SAF"/>
</dbReference>
<dbReference type="PANTHER" id="PTHR30536">
    <property type="entry name" value="ALTRONATE/GALACTARATE DEHYDRATASE"/>
    <property type="match status" value="1"/>
</dbReference>
<dbReference type="EC" id="4.2.1.7" evidence="3"/>
<keyword evidence="1 3" id="KW-0456">Lyase</keyword>
<dbReference type="EMBL" id="JAGGKC010000004">
    <property type="protein sequence ID" value="MBP1918207.1"/>
    <property type="molecule type" value="Genomic_DNA"/>
</dbReference>
<accession>A0ABS4G0Y0</accession>
<evidence type="ECO:0000313" key="3">
    <source>
        <dbReference type="EMBL" id="MBP1918207.1"/>
    </source>
</evidence>
<reference evidence="3 4" key="1">
    <citation type="submission" date="2021-03" db="EMBL/GenBank/DDBJ databases">
        <title>Genomic Encyclopedia of Type Strains, Phase IV (KMG-IV): sequencing the most valuable type-strain genomes for metagenomic binning, comparative biology and taxonomic classification.</title>
        <authorList>
            <person name="Goeker M."/>
        </authorList>
    </citation>
    <scope>NUCLEOTIDE SEQUENCE [LARGE SCALE GENOMIC DNA]</scope>
    <source>
        <strain evidence="3 4">DSM 6139</strain>
    </source>
</reference>
<dbReference type="PANTHER" id="PTHR30536:SF5">
    <property type="entry name" value="ALTRONATE DEHYDRATASE"/>
    <property type="match status" value="1"/>
</dbReference>